<dbReference type="InterPro" id="IPR007047">
    <property type="entry name" value="Flp_Fap"/>
</dbReference>
<comment type="caution">
    <text evidence="2">The sequence shown here is derived from an EMBL/GenBank/DDBJ whole genome shotgun (WGS) entry which is preliminary data.</text>
</comment>
<sequence length="61" mass="6323">MSKLRNWAVSKVAAWQARDEEGQGLAEYGLILALIAIVCIGALTLLGGNIANALNNVAGSI</sequence>
<feature type="transmembrane region" description="Helical" evidence="1">
    <location>
        <begin position="28"/>
        <end position="46"/>
    </location>
</feature>
<accession>A0A2A9HEB1</accession>
<reference evidence="2 3" key="1">
    <citation type="submission" date="2017-09" db="EMBL/GenBank/DDBJ databases">
        <title>Sequencing the genomes of two abundant thermophiles in Great Basin hot springs: Thermocrinis jamiesonii and novel Chloroflexi Thermoflexus hugenholtzii.</title>
        <authorList>
            <person name="Hedlund B."/>
        </authorList>
    </citation>
    <scope>NUCLEOTIDE SEQUENCE [LARGE SCALE GENOMIC DNA]</scope>
    <source>
        <strain evidence="2 3">G233</strain>
    </source>
</reference>
<proteinExistence type="predicted"/>
<evidence type="ECO:0000313" key="3">
    <source>
        <dbReference type="Proteomes" id="UP000223071"/>
    </source>
</evidence>
<dbReference type="AlphaFoldDB" id="A0A2A9HEB1"/>
<dbReference type="RefSeq" id="WP_098503739.1">
    <property type="nucleotide sequence ID" value="NZ_PDJQ01000001.1"/>
</dbReference>
<keyword evidence="1" id="KW-1133">Transmembrane helix</keyword>
<dbReference type="Proteomes" id="UP000223071">
    <property type="component" value="Unassembled WGS sequence"/>
</dbReference>
<protein>
    <submittedName>
        <fullName evidence="2">Pilus assembly protein Flp/PilA</fullName>
    </submittedName>
</protein>
<gene>
    <name evidence="2" type="ORF">A9A59_1566</name>
</gene>
<name>A0A2A9HEB1_TEPT2</name>
<keyword evidence="1" id="KW-0812">Transmembrane</keyword>
<dbReference type="EMBL" id="PDJQ01000001">
    <property type="protein sequence ID" value="PFG74347.1"/>
    <property type="molecule type" value="Genomic_DNA"/>
</dbReference>
<evidence type="ECO:0000313" key="2">
    <source>
        <dbReference type="EMBL" id="PFG74347.1"/>
    </source>
</evidence>
<keyword evidence="1" id="KW-0472">Membrane</keyword>
<dbReference type="Pfam" id="PF04964">
    <property type="entry name" value="Flp_Fap"/>
    <property type="match status" value="1"/>
</dbReference>
<organism evidence="2 3">
    <name type="scientific">Tepidiforma thermophila (strain KCTC 52669 / CGMCC 1.13589 / G233)</name>
    <dbReference type="NCBI Taxonomy" id="2761530"/>
    <lineage>
        <taxon>Bacteria</taxon>
        <taxon>Bacillati</taxon>
        <taxon>Chloroflexota</taxon>
        <taxon>Tepidiformia</taxon>
        <taxon>Tepidiformales</taxon>
        <taxon>Tepidiformaceae</taxon>
        <taxon>Tepidiforma</taxon>
    </lineage>
</organism>
<keyword evidence="3" id="KW-1185">Reference proteome</keyword>
<evidence type="ECO:0000256" key="1">
    <source>
        <dbReference type="SAM" id="Phobius"/>
    </source>
</evidence>